<evidence type="ECO:0000256" key="10">
    <source>
        <dbReference type="ARBA" id="ARBA00023237"/>
    </source>
</evidence>
<dbReference type="GO" id="GO:0015288">
    <property type="term" value="F:porin activity"/>
    <property type="evidence" value="ECO:0007669"/>
    <property type="project" value="UniProtKB-KW"/>
</dbReference>
<dbReference type="Proteomes" id="UP000839781">
    <property type="component" value="Unassembled WGS sequence"/>
</dbReference>
<evidence type="ECO:0000256" key="7">
    <source>
        <dbReference type="ARBA" id="ARBA00023065"/>
    </source>
</evidence>
<dbReference type="InterPro" id="IPR009331">
    <property type="entry name" value="Oligogalacturonate-sp_porin"/>
</dbReference>
<keyword evidence="7" id="KW-0406">Ion transport</keyword>
<evidence type="ECO:0000256" key="8">
    <source>
        <dbReference type="ARBA" id="ARBA00023114"/>
    </source>
</evidence>
<dbReference type="GO" id="GO:0009279">
    <property type="term" value="C:cell outer membrane"/>
    <property type="evidence" value="ECO:0007669"/>
    <property type="project" value="UniProtKB-SubCell"/>
</dbReference>
<evidence type="ECO:0000313" key="11">
    <source>
        <dbReference type="EMBL" id="ECJ4381082.1"/>
    </source>
</evidence>
<keyword evidence="3" id="KW-1134">Transmembrane beta strand</keyword>
<evidence type="ECO:0000256" key="4">
    <source>
        <dbReference type="ARBA" id="ARBA00022597"/>
    </source>
</evidence>
<dbReference type="GO" id="GO:0006811">
    <property type="term" value="P:monoatomic ion transport"/>
    <property type="evidence" value="ECO:0007669"/>
    <property type="project" value="UniProtKB-KW"/>
</dbReference>
<dbReference type="Gene3D" id="2.40.160.40">
    <property type="entry name" value="monomeric porin ompg"/>
    <property type="match status" value="1"/>
</dbReference>
<keyword evidence="5" id="KW-0812">Transmembrane</keyword>
<evidence type="ECO:0000256" key="5">
    <source>
        <dbReference type="ARBA" id="ARBA00022692"/>
    </source>
</evidence>
<dbReference type="GO" id="GO:0046930">
    <property type="term" value="C:pore complex"/>
    <property type="evidence" value="ECO:0007669"/>
    <property type="project" value="UniProtKB-KW"/>
</dbReference>
<protein>
    <recommendedName>
        <fullName evidence="12">Porin</fullName>
    </recommendedName>
</protein>
<dbReference type="EMBL" id="AAIYJF010000126">
    <property type="protein sequence ID" value="ECJ4381082.1"/>
    <property type="molecule type" value="Genomic_DNA"/>
</dbReference>
<evidence type="ECO:0000256" key="9">
    <source>
        <dbReference type="ARBA" id="ARBA00023136"/>
    </source>
</evidence>
<dbReference type="PANTHER" id="PTHR38105:SF2">
    <property type="entry name" value="N-ACETYLNEURAMINIC ACID OUTER MEMBRANE CHANNEL PROTEIN NANC-RELATED"/>
    <property type="match status" value="1"/>
</dbReference>
<proteinExistence type="predicted"/>
<evidence type="ECO:0000256" key="6">
    <source>
        <dbReference type="ARBA" id="ARBA00022729"/>
    </source>
</evidence>
<keyword evidence="9" id="KW-0472">Membrane</keyword>
<organism evidence="11">
    <name type="scientific">Salmonella diarizonae</name>
    <dbReference type="NCBI Taxonomy" id="59204"/>
    <lineage>
        <taxon>Bacteria</taxon>
        <taxon>Pseudomonadati</taxon>
        <taxon>Pseudomonadota</taxon>
        <taxon>Gammaproteobacteria</taxon>
        <taxon>Enterobacterales</taxon>
        <taxon>Enterobacteriaceae</taxon>
        <taxon>Salmonella</taxon>
    </lineage>
</organism>
<keyword evidence="4" id="KW-0762">Sugar transport</keyword>
<dbReference type="AlphaFoldDB" id="A0A5Y3WB93"/>
<keyword evidence="10" id="KW-0998">Cell outer membrane</keyword>
<keyword evidence="2" id="KW-0813">Transport</keyword>
<comment type="subcellular location">
    <subcellularLocation>
        <location evidence="1">Cell outer membrane</location>
    </subcellularLocation>
</comment>
<sequence length="60" mass="7195">DFHYNNHKKWATENAFVLLYKMSKNITPYIEYDYLDRQGAYNGRDNIPENSYRVGVSFNL</sequence>
<dbReference type="PANTHER" id="PTHR38105">
    <property type="entry name" value="OUTER MEMBRANE PROTEIN-RELATED-RELATED"/>
    <property type="match status" value="1"/>
</dbReference>
<dbReference type="GO" id="GO:0015772">
    <property type="term" value="P:oligosaccharide transport"/>
    <property type="evidence" value="ECO:0007669"/>
    <property type="project" value="TreeGrafter"/>
</dbReference>
<feature type="non-terminal residue" evidence="11">
    <location>
        <position position="1"/>
    </location>
</feature>
<keyword evidence="6" id="KW-0732">Signal</keyword>
<evidence type="ECO:0000256" key="3">
    <source>
        <dbReference type="ARBA" id="ARBA00022452"/>
    </source>
</evidence>
<evidence type="ECO:0008006" key="12">
    <source>
        <dbReference type="Google" id="ProtNLM"/>
    </source>
</evidence>
<name>A0A5Y3WB93_SALDZ</name>
<evidence type="ECO:0000256" key="2">
    <source>
        <dbReference type="ARBA" id="ARBA00022448"/>
    </source>
</evidence>
<reference evidence="11" key="1">
    <citation type="submission" date="2018-05" db="EMBL/GenBank/DDBJ databases">
        <authorList>
            <person name="Ashton P.M."/>
            <person name="Dallman T."/>
            <person name="Nair S."/>
            <person name="De Pinna E."/>
            <person name="Peters T."/>
            <person name="Grant K."/>
        </authorList>
    </citation>
    <scope>NUCLEOTIDE SEQUENCE [LARGE SCALE GENOMIC DNA]</scope>
    <source>
        <strain evidence="11">474878</strain>
    </source>
</reference>
<evidence type="ECO:0000256" key="1">
    <source>
        <dbReference type="ARBA" id="ARBA00004442"/>
    </source>
</evidence>
<accession>A0A5Y3WB93</accession>
<dbReference type="InterPro" id="IPR053713">
    <property type="entry name" value="Bact_OM_Channel_sf"/>
</dbReference>
<keyword evidence="8" id="KW-0626">Porin</keyword>
<dbReference type="Pfam" id="PF06178">
    <property type="entry name" value="KdgM"/>
    <property type="match status" value="1"/>
</dbReference>
<gene>
    <name evidence="11" type="ORF">DLB95_28830</name>
</gene>
<comment type="caution">
    <text evidence="11">The sequence shown here is derived from an EMBL/GenBank/DDBJ whole genome shotgun (WGS) entry which is preliminary data.</text>
</comment>